<feature type="transmembrane region" description="Helical" evidence="1">
    <location>
        <begin position="81"/>
        <end position="102"/>
    </location>
</feature>
<dbReference type="InParanoid" id="B7PEK2"/>
<evidence type="ECO:0008006" key="5">
    <source>
        <dbReference type="Google" id="ProtNLM"/>
    </source>
</evidence>
<evidence type="ECO:0000256" key="1">
    <source>
        <dbReference type="SAM" id="Phobius"/>
    </source>
</evidence>
<dbReference type="EnsemblMetazoa" id="ISCW018131-RA">
    <property type="protein sequence ID" value="ISCW018131-PA"/>
    <property type="gene ID" value="ISCW018131"/>
</dbReference>
<keyword evidence="1" id="KW-0472">Membrane</keyword>
<keyword evidence="1" id="KW-1133">Transmembrane helix</keyword>
<evidence type="ECO:0000313" key="4">
    <source>
        <dbReference type="Proteomes" id="UP000001555"/>
    </source>
</evidence>
<sequence length="183" mass="21102">MDAPGDQLPDIFYRFRFRSFFLFSARSDVYFSTPPFFPAFSTRPNADEFVRTQNRAESCRFFFTGRSPPTPESSSIPTVPVLLSLLLLLLFLVLLLSAITPLSVFVPYFRTCIIFLANQFGVAQRLSFLFVLVSVAVDLMCEQKKNFFPPPCIMRRTVKPVGRFFLSHFLYYRESSTANKNQK</sequence>
<evidence type="ECO:0000313" key="3">
    <source>
        <dbReference type="EnsemblMetazoa" id="ISCW018131-PA"/>
    </source>
</evidence>
<reference evidence="2 4" key="1">
    <citation type="submission" date="2008-03" db="EMBL/GenBank/DDBJ databases">
        <title>Annotation of Ixodes scapularis.</title>
        <authorList>
            <consortium name="Ixodes scapularis Genome Project Consortium"/>
            <person name="Caler E."/>
            <person name="Hannick L.I."/>
            <person name="Bidwell S."/>
            <person name="Joardar V."/>
            <person name="Thiagarajan M."/>
            <person name="Amedeo P."/>
            <person name="Galinsky K.J."/>
            <person name="Schobel S."/>
            <person name="Inman J."/>
            <person name="Hostetler J."/>
            <person name="Miller J."/>
            <person name="Hammond M."/>
            <person name="Megy K."/>
            <person name="Lawson D."/>
            <person name="Kodira C."/>
            <person name="Sutton G."/>
            <person name="Meyer J."/>
            <person name="Hill C.A."/>
            <person name="Birren B."/>
            <person name="Nene V."/>
            <person name="Collins F."/>
            <person name="Alarcon-Chaidez F."/>
            <person name="Wikel S."/>
            <person name="Strausberg R."/>
        </authorList>
    </citation>
    <scope>NUCLEOTIDE SEQUENCE [LARGE SCALE GENOMIC DNA]</scope>
    <source>
        <strain evidence="4">Wikel</strain>
        <strain evidence="2">Wikel colony</strain>
    </source>
</reference>
<dbReference type="Proteomes" id="UP000001555">
    <property type="component" value="Unassembled WGS sequence"/>
</dbReference>
<dbReference type="PaxDb" id="6945-B7PEK2"/>
<gene>
    <name evidence="2" type="ORF">IscW_ISCW018131</name>
</gene>
<accession>B7PEK2</accession>
<dbReference type="EMBL" id="DS695319">
    <property type="protein sequence ID" value="EEC05024.1"/>
    <property type="molecule type" value="Genomic_DNA"/>
</dbReference>
<name>B7PEK2_IXOSC</name>
<dbReference type="VEuPathDB" id="VectorBase:ISCI018131"/>
<dbReference type="VEuPathDB" id="VectorBase:ISCW018131"/>
<dbReference type="AlphaFoldDB" id="B7PEK2"/>
<dbReference type="HOGENOM" id="CLU_1476732_0_0_1"/>
<reference evidence="3" key="2">
    <citation type="submission" date="2020-05" db="UniProtKB">
        <authorList>
            <consortium name="EnsemblMetazoa"/>
        </authorList>
    </citation>
    <scope>IDENTIFICATION</scope>
    <source>
        <strain evidence="3">wikel</strain>
    </source>
</reference>
<keyword evidence="4" id="KW-1185">Reference proteome</keyword>
<evidence type="ECO:0000313" key="2">
    <source>
        <dbReference type="EMBL" id="EEC05024.1"/>
    </source>
</evidence>
<protein>
    <recommendedName>
        <fullName evidence="5">Transmembrane protein</fullName>
    </recommendedName>
</protein>
<keyword evidence="1" id="KW-0812">Transmembrane</keyword>
<proteinExistence type="predicted"/>
<organism>
    <name type="scientific">Ixodes scapularis</name>
    <name type="common">Black-legged tick</name>
    <name type="synonym">Deer tick</name>
    <dbReference type="NCBI Taxonomy" id="6945"/>
    <lineage>
        <taxon>Eukaryota</taxon>
        <taxon>Metazoa</taxon>
        <taxon>Ecdysozoa</taxon>
        <taxon>Arthropoda</taxon>
        <taxon>Chelicerata</taxon>
        <taxon>Arachnida</taxon>
        <taxon>Acari</taxon>
        <taxon>Parasitiformes</taxon>
        <taxon>Ixodida</taxon>
        <taxon>Ixodoidea</taxon>
        <taxon>Ixodidae</taxon>
        <taxon>Ixodinae</taxon>
        <taxon>Ixodes</taxon>
    </lineage>
</organism>
<dbReference type="EMBL" id="ABJB010929297">
    <property type="status" value="NOT_ANNOTATED_CDS"/>
    <property type="molecule type" value="Genomic_DNA"/>
</dbReference>